<dbReference type="KEGG" id="ckw:CKALI_07490"/>
<dbReference type="EMBL" id="CP046452">
    <property type="protein sequence ID" value="QGU02360.1"/>
    <property type="molecule type" value="Genomic_DNA"/>
</dbReference>
<evidence type="ECO:0000313" key="1">
    <source>
        <dbReference type="EMBL" id="QGU02360.1"/>
    </source>
</evidence>
<accession>A0A6B8VYH3</accession>
<protein>
    <submittedName>
        <fullName evidence="1">Uncharacterized protein</fullName>
    </submittedName>
</protein>
<dbReference type="Proteomes" id="UP000427071">
    <property type="component" value="Chromosome"/>
</dbReference>
<proteinExistence type="predicted"/>
<gene>
    <name evidence="1" type="ORF">CKALI_07490</name>
</gene>
<sequence>MGGSIDLKTDIDCVGSPDFENRHNYQANHFLAWQHPLTRGTLIAMSPESEILDRLDITKSDKAMLRERLAQSVTSFVAAATSLLQGRDSGSTTSKQLRTLIGLVMDPASQWKQRDTQRLAELVKAYRSAPGKLAIFCADPDTRQWLARSLQVALDFDRRPSHGVYAVRANPALAEAGEIIVVAPGDSVAQGYERSLVFLGNDH</sequence>
<evidence type="ECO:0000313" key="2">
    <source>
        <dbReference type="Proteomes" id="UP000427071"/>
    </source>
</evidence>
<name>A0A6B8VYH3_9CORY</name>
<reference evidence="2" key="1">
    <citation type="submission" date="2019-11" db="EMBL/GenBank/DDBJ databases">
        <title>Complete genome sequence of Corynebacterium kalinowskii 1959, a novel Corynebacterium species isolated from soil of a small paddock in Vilsendorf, Germany.</title>
        <authorList>
            <person name="Schaffert L."/>
            <person name="Ruwe M."/>
            <person name="Milse J."/>
            <person name="Hanuschka K."/>
            <person name="Ortseifen V."/>
            <person name="Droste J."/>
            <person name="Brandt D."/>
            <person name="Schlueter L."/>
            <person name="Kutter Y."/>
            <person name="Vinke S."/>
            <person name="Viehoefer P."/>
            <person name="Jacob L."/>
            <person name="Luebke N.-C."/>
            <person name="Schulte-Berndt E."/>
            <person name="Hain C."/>
            <person name="Linder M."/>
            <person name="Schmidt P."/>
            <person name="Wollenschlaeger L."/>
            <person name="Luttermann T."/>
            <person name="Thieme E."/>
            <person name="Hassa J."/>
            <person name="Haak M."/>
            <person name="Wittchen M."/>
            <person name="Mentz A."/>
            <person name="Persicke M."/>
            <person name="Busche T."/>
            <person name="Ruckert C."/>
        </authorList>
    </citation>
    <scope>NUCLEOTIDE SEQUENCE [LARGE SCALE GENOMIC DNA]</scope>
    <source>
        <strain evidence="2">1959</strain>
    </source>
</reference>
<dbReference type="AlphaFoldDB" id="A0A6B8VYH3"/>
<organism evidence="1 2">
    <name type="scientific">Corynebacterium kalinowskii</name>
    <dbReference type="NCBI Taxonomy" id="2675216"/>
    <lineage>
        <taxon>Bacteria</taxon>
        <taxon>Bacillati</taxon>
        <taxon>Actinomycetota</taxon>
        <taxon>Actinomycetes</taxon>
        <taxon>Mycobacteriales</taxon>
        <taxon>Corynebacteriaceae</taxon>
        <taxon>Corynebacterium</taxon>
    </lineage>
</organism>
<keyword evidence="2" id="KW-1185">Reference proteome</keyword>